<dbReference type="Proteomes" id="UP001597068">
    <property type="component" value="Unassembled WGS sequence"/>
</dbReference>
<dbReference type="PANTHER" id="PTHR43476:SF3">
    <property type="entry name" value="FAD-BINDING MONOOXYGENASE"/>
    <property type="match status" value="1"/>
</dbReference>
<comment type="caution">
    <text evidence="3">The sequence shown here is derived from an EMBL/GenBank/DDBJ whole genome shotgun (WGS) entry which is preliminary data.</text>
</comment>
<dbReference type="PANTHER" id="PTHR43476">
    <property type="entry name" value="3-(3-HYDROXY-PHENYL)PROPIONATE/3-HYDROXYCINNAMIC ACID HYDROXYLASE"/>
    <property type="match status" value="1"/>
</dbReference>
<dbReference type="EMBL" id="JBHTIL010000001">
    <property type="protein sequence ID" value="MFD0925555.1"/>
    <property type="molecule type" value="Genomic_DNA"/>
</dbReference>
<feature type="domain" description="FAD-binding" evidence="2">
    <location>
        <begin position="9"/>
        <end position="350"/>
    </location>
</feature>
<dbReference type="RefSeq" id="WP_253646505.1">
    <property type="nucleotide sequence ID" value="NZ_BAAAMO010000002.1"/>
</dbReference>
<keyword evidence="4" id="KW-1185">Reference proteome</keyword>
<dbReference type="Pfam" id="PF01494">
    <property type="entry name" value="FAD_binding_3"/>
    <property type="match status" value="1"/>
</dbReference>
<evidence type="ECO:0000313" key="3">
    <source>
        <dbReference type="EMBL" id="MFD0925555.1"/>
    </source>
</evidence>
<dbReference type="InterPro" id="IPR036188">
    <property type="entry name" value="FAD/NAD-bd_sf"/>
</dbReference>
<dbReference type="InterPro" id="IPR002938">
    <property type="entry name" value="FAD-bd"/>
</dbReference>
<sequence>MTRSSSRPRVVIVGAGPVGVTAALLLSRRGVESTVLERHSAPYPLPRAVHADDEVVRILQAVGAADGFLRVSRPMPGMRLVDAEHRVMAEFDRGSTQGRNGFPEASMFDQPDLEAVLLDLAERDERIDLRRGCEVTSVVAPGPGRVTVTVAAEDAIEHLVADAVLGCDGANSMVREHIGASMRDLHFEERWFVVDVRTARDLHMWPGVHQICDPARPATAMNVTGRRYRWEFRMAPGETAADLAEPARLAELLSPWIDATDFDDCEIIRHAEYTFRARVADRWRRGRVLIAGDAAHQTPPFIGQGLGAGLRDAQNLAWKLADVLTGVSDDSVLDTYEAERIPHVTAVVRMAVTVGWVLTGGQDGAARVRRAAIGAVCRIPGVSRAVLSVASPPLAATQLVDRRGLLHRVNGTLCPQGPSGDGRRFDDTVGGGHLLLTRGPLPAGCDVPAGADHLDVSQGCAPEIDAWLRKHRVAAVLVRPDHIVRASCRRLSDVPAMLSRCDDIGSRPAVPTQAAS</sequence>
<protein>
    <submittedName>
        <fullName evidence="3">Bifunctional 3-(3-hydroxy-phenyl)propionate/3-hydroxycinnamic acid hydroxylase</fullName>
    </submittedName>
</protein>
<gene>
    <name evidence="3" type="ORF">ACFQ04_07370</name>
</gene>
<dbReference type="SUPFAM" id="SSF51905">
    <property type="entry name" value="FAD/NAD(P)-binding domain"/>
    <property type="match status" value="1"/>
</dbReference>
<evidence type="ECO:0000313" key="4">
    <source>
        <dbReference type="Proteomes" id="UP001597068"/>
    </source>
</evidence>
<evidence type="ECO:0000259" key="2">
    <source>
        <dbReference type="Pfam" id="PF01494"/>
    </source>
</evidence>
<keyword evidence="1" id="KW-0560">Oxidoreductase</keyword>
<dbReference type="NCBIfam" id="NF004829">
    <property type="entry name" value="PRK06183.1-3"/>
    <property type="match status" value="1"/>
</dbReference>
<dbReference type="InterPro" id="IPR050631">
    <property type="entry name" value="PheA/TfdB_FAD_monoxygenase"/>
</dbReference>
<dbReference type="PRINTS" id="PR00420">
    <property type="entry name" value="RNGMNOXGNASE"/>
</dbReference>
<evidence type="ECO:0000256" key="1">
    <source>
        <dbReference type="ARBA" id="ARBA00023002"/>
    </source>
</evidence>
<proteinExistence type="predicted"/>
<reference evidence="4" key="1">
    <citation type="journal article" date="2019" name="Int. J. Syst. Evol. Microbiol.">
        <title>The Global Catalogue of Microorganisms (GCM) 10K type strain sequencing project: providing services to taxonomists for standard genome sequencing and annotation.</title>
        <authorList>
            <consortium name="The Broad Institute Genomics Platform"/>
            <consortium name="The Broad Institute Genome Sequencing Center for Infectious Disease"/>
            <person name="Wu L."/>
            <person name="Ma J."/>
        </authorList>
    </citation>
    <scope>NUCLEOTIDE SEQUENCE [LARGE SCALE GENOMIC DNA]</scope>
    <source>
        <strain evidence="4">CCUG 50873</strain>
    </source>
</reference>
<dbReference type="Gene3D" id="3.50.50.60">
    <property type="entry name" value="FAD/NAD(P)-binding domain"/>
    <property type="match status" value="1"/>
</dbReference>
<organism evidence="3 4">
    <name type="scientific">Williamsia deligens</name>
    <dbReference type="NCBI Taxonomy" id="321325"/>
    <lineage>
        <taxon>Bacteria</taxon>
        <taxon>Bacillati</taxon>
        <taxon>Actinomycetota</taxon>
        <taxon>Actinomycetes</taxon>
        <taxon>Mycobacteriales</taxon>
        <taxon>Nocardiaceae</taxon>
        <taxon>Williamsia</taxon>
    </lineage>
</organism>
<name>A0ABW3G540_9NOCA</name>
<dbReference type="Gene3D" id="3.30.9.10">
    <property type="entry name" value="D-Amino Acid Oxidase, subunit A, domain 2"/>
    <property type="match status" value="1"/>
</dbReference>
<accession>A0ABW3G540</accession>